<sequence length="196" mass="22752">MVPIQISESVAVVQLPNYEERTVSSSIDISSMRRYNDKVNLGPVLAPVHFADTMICYKDSTRKRYVSKTFYEPRVKPRQFSDTIFIYPKRPEKSYVSFLDYHIDECRKWFKTCVEFKAKTYTTTKLDILSNKRQDVLVNGLTVDHNANNVKPGPGASHIFLPRFLPKEDDDNLSAYEQRIQLKQPDVNMNERIAGH</sequence>
<evidence type="ECO:0000256" key="4">
    <source>
        <dbReference type="ARBA" id="ARBA00022490"/>
    </source>
</evidence>
<organism evidence="6 7">
    <name type="scientific">Patella caerulea</name>
    <name type="common">Rayed Mediterranean limpet</name>
    <dbReference type="NCBI Taxonomy" id="87958"/>
    <lineage>
        <taxon>Eukaryota</taxon>
        <taxon>Metazoa</taxon>
        <taxon>Spiralia</taxon>
        <taxon>Lophotrochozoa</taxon>
        <taxon>Mollusca</taxon>
        <taxon>Gastropoda</taxon>
        <taxon>Patellogastropoda</taxon>
        <taxon>Patelloidea</taxon>
        <taxon>Patellidae</taxon>
        <taxon>Patella</taxon>
    </lineage>
</organism>
<evidence type="ECO:0000256" key="1">
    <source>
        <dbReference type="ARBA" id="ARBA00004245"/>
    </source>
</evidence>
<comment type="subunit">
    <text evidence="3">Interacts with FLNA and FLNB.</text>
</comment>
<comment type="subcellular location">
    <subcellularLocation>
        <location evidence="1">Cytoplasm</location>
        <location evidence="1">Cytoskeleton</location>
    </subcellularLocation>
</comment>
<dbReference type="GO" id="GO:0031005">
    <property type="term" value="F:filamin binding"/>
    <property type="evidence" value="ECO:0007669"/>
    <property type="project" value="InterPro"/>
</dbReference>
<proteinExistence type="inferred from homology"/>
<keyword evidence="4" id="KW-0963">Cytoplasm</keyword>
<keyword evidence="7" id="KW-1185">Reference proteome</keyword>
<dbReference type="Proteomes" id="UP001347796">
    <property type="component" value="Unassembled WGS sequence"/>
</dbReference>
<dbReference type="InterPro" id="IPR028215">
    <property type="entry name" value="Refilin"/>
</dbReference>
<dbReference type="AlphaFoldDB" id="A0AAN8KB56"/>
<comment type="similarity">
    <text evidence="2">Belongs to the Refilin family.</text>
</comment>
<gene>
    <name evidence="6" type="ORF">SNE40_001825</name>
</gene>
<name>A0AAN8KB56_PATCE</name>
<evidence type="ECO:0000313" key="7">
    <source>
        <dbReference type="Proteomes" id="UP001347796"/>
    </source>
</evidence>
<dbReference type="GO" id="GO:0061182">
    <property type="term" value="P:negative regulation of chondrocyte development"/>
    <property type="evidence" value="ECO:0007669"/>
    <property type="project" value="TreeGrafter"/>
</dbReference>
<dbReference type="Pfam" id="PF15068">
    <property type="entry name" value="FAM101"/>
    <property type="match status" value="1"/>
</dbReference>
<dbReference type="EMBL" id="JAZGQO010000002">
    <property type="protein sequence ID" value="KAK6189839.1"/>
    <property type="molecule type" value="Genomic_DNA"/>
</dbReference>
<dbReference type="GO" id="GO:0032432">
    <property type="term" value="C:actin filament bundle"/>
    <property type="evidence" value="ECO:0007669"/>
    <property type="project" value="TreeGrafter"/>
</dbReference>
<dbReference type="GO" id="GO:0061572">
    <property type="term" value="P:actin filament bundle organization"/>
    <property type="evidence" value="ECO:0007669"/>
    <property type="project" value="InterPro"/>
</dbReference>
<dbReference type="GO" id="GO:0048705">
    <property type="term" value="P:skeletal system morphogenesis"/>
    <property type="evidence" value="ECO:0007669"/>
    <property type="project" value="TreeGrafter"/>
</dbReference>
<evidence type="ECO:0000256" key="5">
    <source>
        <dbReference type="ARBA" id="ARBA00023212"/>
    </source>
</evidence>
<evidence type="ECO:0000256" key="2">
    <source>
        <dbReference type="ARBA" id="ARBA00009886"/>
    </source>
</evidence>
<dbReference type="PANTHER" id="PTHR31848">
    <property type="match status" value="1"/>
</dbReference>
<keyword evidence="5" id="KW-0206">Cytoskeleton</keyword>
<protein>
    <submittedName>
        <fullName evidence="6">Uncharacterized protein</fullName>
    </submittedName>
</protein>
<dbReference type="PANTHER" id="PTHR31848:SF1">
    <property type="match status" value="1"/>
</dbReference>
<comment type="caution">
    <text evidence="6">The sequence shown here is derived from an EMBL/GenBank/DDBJ whole genome shotgun (WGS) entry which is preliminary data.</text>
</comment>
<evidence type="ECO:0000313" key="6">
    <source>
        <dbReference type="EMBL" id="KAK6189839.1"/>
    </source>
</evidence>
<reference evidence="6 7" key="1">
    <citation type="submission" date="2024-01" db="EMBL/GenBank/DDBJ databases">
        <title>The genome of the rayed Mediterranean limpet Patella caerulea (Linnaeus, 1758).</title>
        <authorList>
            <person name="Anh-Thu Weber A."/>
            <person name="Halstead-Nussloch G."/>
        </authorList>
    </citation>
    <scope>NUCLEOTIDE SEQUENCE [LARGE SCALE GENOMIC DNA]</scope>
    <source>
        <strain evidence="6">AATW-2023a</strain>
        <tissue evidence="6">Whole specimen</tissue>
    </source>
</reference>
<accession>A0AAN8KB56</accession>
<evidence type="ECO:0000256" key="3">
    <source>
        <dbReference type="ARBA" id="ARBA00011189"/>
    </source>
</evidence>